<reference evidence="2" key="1">
    <citation type="submission" date="2018-11" db="EMBL/GenBank/DDBJ databases">
        <authorList>
            <person name="Alioto T."/>
            <person name="Alioto T."/>
        </authorList>
    </citation>
    <scope>NUCLEOTIDE SEQUENCE</scope>
</reference>
<feature type="compositionally biased region" description="Polar residues" evidence="1">
    <location>
        <begin position="60"/>
        <end position="70"/>
    </location>
</feature>
<dbReference type="AlphaFoldDB" id="A0A8B6DEE6"/>
<organism evidence="2 3">
    <name type="scientific">Mytilus galloprovincialis</name>
    <name type="common">Mediterranean mussel</name>
    <dbReference type="NCBI Taxonomy" id="29158"/>
    <lineage>
        <taxon>Eukaryota</taxon>
        <taxon>Metazoa</taxon>
        <taxon>Spiralia</taxon>
        <taxon>Lophotrochozoa</taxon>
        <taxon>Mollusca</taxon>
        <taxon>Bivalvia</taxon>
        <taxon>Autobranchia</taxon>
        <taxon>Pteriomorphia</taxon>
        <taxon>Mytilida</taxon>
        <taxon>Mytiloidea</taxon>
        <taxon>Mytilidae</taxon>
        <taxon>Mytilinae</taxon>
        <taxon>Mytilus</taxon>
    </lineage>
</organism>
<dbReference type="EMBL" id="UYJE01003412">
    <property type="protein sequence ID" value="VDI19002.1"/>
    <property type="molecule type" value="Genomic_DNA"/>
</dbReference>
<dbReference type="Proteomes" id="UP000596742">
    <property type="component" value="Unassembled WGS sequence"/>
</dbReference>
<gene>
    <name evidence="2" type="ORF">MGAL_10B037019</name>
</gene>
<keyword evidence="3" id="KW-1185">Reference proteome</keyword>
<feature type="compositionally biased region" description="Polar residues" evidence="1">
    <location>
        <begin position="166"/>
        <end position="178"/>
    </location>
</feature>
<protein>
    <submittedName>
        <fullName evidence="2">Uncharacterized protein</fullName>
    </submittedName>
</protein>
<sequence>MSAVTYIIENYNWRCIVFTLVYNVKWGSVKEYDIHAMIGSHDSRGQRNTQKSLFTRNENLNSQRTSQPHGTSSFTNSNSRSSHGTSGFTNSNSRSSHGTSGFTNSNSRSPHDTSSAIRQRGNGNPKGGRVTIRFNNEPDRLGRGNNNVNNNNNNNINNNINMNDNFRQIQSIPNPQFNSLPSSRQSPQLQTMQNPQFNAIPPGRQSPITYSVRELMHQQLLTRQILIGLIKKQLFDTNGRYVQDPAARGANFVDPRKILRPQQSFPNFGGNKQQLPGTLTIQSTGAISVREVQSPNGETKIIIDATSKNNKTTKTPPPLEEIEAP</sequence>
<feature type="compositionally biased region" description="Polar residues" evidence="1">
    <location>
        <begin position="83"/>
        <end position="117"/>
    </location>
</feature>
<accession>A0A8B6DEE6</accession>
<proteinExistence type="predicted"/>
<feature type="compositionally biased region" description="Low complexity" evidence="1">
    <location>
        <begin position="145"/>
        <end position="165"/>
    </location>
</feature>
<feature type="region of interest" description="Disordered" evidence="1">
    <location>
        <begin position="305"/>
        <end position="325"/>
    </location>
</feature>
<evidence type="ECO:0000313" key="2">
    <source>
        <dbReference type="EMBL" id="VDI19002.1"/>
    </source>
</evidence>
<name>A0A8B6DEE6_MYTGA</name>
<feature type="region of interest" description="Disordered" evidence="1">
    <location>
        <begin position="60"/>
        <end position="202"/>
    </location>
</feature>
<dbReference type="OrthoDB" id="10607126at2759"/>
<evidence type="ECO:0000256" key="1">
    <source>
        <dbReference type="SAM" id="MobiDB-lite"/>
    </source>
</evidence>
<comment type="caution">
    <text evidence="2">The sequence shown here is derived from an EMBL/GenBank/DDBJ whole genome shotgun (WGS) entry which is preliminary data.</text>
</comment>
<feature type="compositionally biased region" description="Low complexity" evidence="1">
    <location>
        <begin position="179"/>
        <end position="190"/>
    </location>
</feature>
<evidence type="ECO:0000313" key="3">
    <source>
        <dbReference type="Proteomes" id="UP000596742"/>
    </source>
</evidence>
<feature type="compositionally biased region" description="Low complexity" evidence="1">
    <location>
        <begin position="71"/>
        <end position="82"/>
    </location>
</feature>